<comment type="similarity">
    <text evidence="4 16">Belongs to the ATP phosphoribosyltransferase family. Short subfamily.</text>
</comment>
<organism evidence="18 19">
    <name type="scientific">Thermovenabulum gondwanense</name>
    <dbReference type="NCBI Taxonomy" id="520767"/>
    <lineage>
        <taxon>Bacteria</taxon>
        <taxon>Bacillati</taxon>
        <taxon>Bacillota</taxon>
        <taxon>Clostridia</taxon>
        <taxon>Thermosediminibacterales</taxon>
        <taxon>Thermosediminibacteraceae</taxon>
        <taxon>Thermovenabulum</taxon>
    </lineage>
</organism>
<evidence type="ECO:0000256" key="13">
    <source>
        <dbReference type="ARBA" id="ARBA00022840"/>
    </source>
</evidence>
<dbReference type="NCBIfam" id="TIGR00070">
    <property type="entry name" value="hisG"/>
    <property type="match status" value="1"/>
</dbReference>
<keyword evidence="12 16" id="KW-0547">Nucleotide-binding</keyword>
<keyword evidence="19" id="KW-1185">Reference proteome</keyword>
<sequence length="218" mass="24559">MITIALPKGRLAQETADFFEKCGLLNIKMEEDSRKLIFIDEVNNLRIILVKPFDVPTYVEYGAADMGVVGKDVIMEKNVNIFEILDMGIGRCFLALAGVKGKKEDFIRKKDKVIATKYPEVTREYFEKINHQSLKVIRLNGSVELAPLLGLADGIVDVVETGRTLKENGLEVYEKLFDISARLIINRASLKMKKDLINDIVERIERGLEIEGAICPKS</sequence>
<comment type="subunit">
    <text evidence="5 16">Heteromultimer composed of HisG and HisZ subunits.</text>
</comment>
<dbReference type="PROSITE" id="PS01316">
    <property type="entry name" value="ATP_P_PHORIBOSYLTR"/>
    <property type="match status" value="1"/>
</dbReference>
<dbReference type="GO" id="GO:0003879">
    <property type="term" value="F:ATP phosphoribosyltransferase activity"/>
    <property type="evidence" value="ECO:0007669"/>
    <property type="project" value="UniProtKB-UniRule"/>
</dbReference>
<evidence type="ECO:0000313" key="18">
    <source>
        <dbReference type="EMBL" id="KYO64326.1"/>
    </source>
</evidence>
<keyword evidence="8 16" id="KW-0963">Cytoplasm</keyword>
<dbReference type="InterPro" id="IPR024893">
    <property type="entry name" value="ATP_PRibTrfase_HisG_short"/>
</dbReference>
<dbReference type="EMBL" id="LOHZ01000043">
    <property type="protein sequence ID" value="KYO64326.1"/>
    <property type="molecule type" value="Genomic_DNA"/>
</dbReference>
<comment type="domain">
    <text evidence="16">Lacks the C-terminal regulatory region which is replaced by HisZ.</text>
</comment>
<feature type="domain" description="ATP phosphoribosyltransferase catalytic" evidence="17">
    <location>
        <begin position="51"/>
        <end position="205"/>
    </location>
</feature>
<comment type="pathway">
    <text evidence="3 16">Amino-acid biosynthesis; L-histidine biosynthesis; L-histidine from 5-phospho-alpha-D-ribose 1-diphosphate: step 1/9.</text>
</comment>
<evidence type="ECO:0000256" key="9">
    <source>
        <dbReference type="ARBA" id="ARBA00022605"/>
    </source>
</evidence>
<evidence type="ECO:0000256" key="8">
    <source>
        <dbReference type="ARBA" id="ARBA00022490"/>
    </source>
</evidence>
<evidence type="ECO:0000256" key="4">
    <source>
        <dbReference type="ARBA" id="ARBA00009489"/>
    </source>
</evidence>
<dbReference type="InterPro" id="IPR018198">
    <property type="entry name" value="ATP_PRibTrfase_CS"/>
</dbReference>
<comment type="subcellular location">
    <subcellularLocation>
        <location evidence="2 16">Cytoplasm</location>
    </subcellularLocation>
</comment>
<evidence type="ECO:0000256" key="1">
    <source>
        <dbReference type="ARBA" id="ARBA00000915"/>
    </source>
</evidence>
<keyword evidence="10 16" id="KW-0328">Glycosyltransferase</keyword>
<evidence type="ECO:0000256" key="6">
    <source>
        <dbReference type="ARBA" id="ARBA00011946"/>
    </source>
</evidence>
<dbReference type="UniPathway" id="UPA00031">
    <property type="reaction ID" value="UER00006"/>
</dbReference>
<evidence type="ECO:0000256" key="3">
    <source>
        <dbReference type="ARBA" id="ARBA00004667"/>
    </source>
</evidence>
<dbReference type="GO" id="GO:0000105">
    <property type="term" value="P:L-histidine biosynthetic process"/>
    <property type="evidence" value="ECO:0007669"/>
    <property type="project" value="UniProtKB-UniRule"/>
</dbReference>
<accession>A0A161PVA1</accession>
<comment type="function">
    <text evidence="15 16">Catalyzes the condensation of ATP and 5-phosphoribose 1-diphosphate to form N'-(5'-phosphoribosyl)-ATP (PR-ATP). Has a crucial role in the pathway because the rate of histidine biosynthesis seems to be controlled primarily by regulation of HisG enzymatic activity.</text>
</comment>
<dbReference type="InterPro" id="IPR001348">
    <property type="entry name" value="ATP_PRibTrfase_HisG"/>
</dbReference>
<dbReference type="Gene3D" id="3.40.190.10">
    <property type="entry name" value="Periplasmic binding protein-like II"/>
    <property type="match status" value="2"/>
</dbReference>
<evidence type="ECO:0000256" key="7">
    <source>
        <dbReference type="ARBA" id="ARBA00020998"/>
    </source>
</evidence>
<dbReference type="HAMAP" id="MF_01018">
    <property type="entry name" value="HisG_Short"/>
    <property type="match status" value="1"/>
</dbReference>
<dbReference type="Pfam" id="PF01634">
    <property type="entry name" value="HisG"/>
    <property type="match status" value="1"/>
</dbReference>
<gene>
    <name evidence="16 18" type="primary">hisG</name>
    <name evidence="18" type="ORF">ATZ99_20860</name>
</gene>
<evidence type="ECO:0000256" key="2">
    <source>
        <dbReference type="ARBA" id="ARBA00004496"/>
    </source>
</evidence>
<keyword evidence="14 16" id="KW-0368">Histidine biosynthesis</keyword>
<keyword evidence="11 16" id="KW-0808">Transferase</keyword>
<dbReference type="PATRIC" id="fig|520767.4.peg.2209"/>
<dbReference type="PANTHER" id="PTHR21403:SF8">
    <property type="entry name" value="ATP PHOSPHORIBOSYLTRANSFERASE"/>
    <property type="match status" value="1"/>
</dbReference>
<keyword evidence="13 16" id="KW-0067">ATP-binding</keyword>
<evidence type="ECO:0000256" key="10">
    <source>
        <dbReference type="ARBA" id="ARBA00022676"/>
    </source>
</evidence>
<dbReference type="FunFam" id="3.40.190.10:FF:000011">
    <property type="entry name" value="ATP phosphoribosyltransferase"/>
    <property type="match status" value="1"/>
</dbReference>
<reference evidence="18 19" key="1">
    <citation type="submission" date="2015-12" db="EMBL/GenBank/DDBJ databases">
        <title>Draft genome of Thermovenabulum gondwanense isolated from a red thermophilic microbial mat colonisisng an outflow channel of a bore well.</title>
        <authorList>
            <person name="Patel B.K."/>
        </authorList>
    </citation>
    <scope>NUCLEOTIDE SEQUENCE [LARGE SCALE GENOMIC DNA]</scope>
    <source>
        <strain evidence="18 19">R270</strain>
    </source>
</reference>
<comment type="caution">
    <text evidence="18">The sequence shown here is derived from an EMBL/GenBank/DDBJ whole genome shotgun (WGS) entry which is preliminary data.</text>
</comment>
<dbReference type="RefSeq" id="WP_068749183.1">
    <property type="nucleotide sequence ID" value="NZ_LOHZ01000043.1"/>
</dbReference>
<dbReference type="EC" id="2.4.2.17" evidence="6 16"/>
<evidence type="ECO:0000256" key="14">
    <source>
        <dbReference type="ARBA" id="ARBA00023102"/>
    </source>
</evidence>
<dbReference type="GO" id="GO:0005524">
    <property type="term" value="F:ATP binding"/>
    <property type="evidence" value="ECO:0007669"/>
    <property type="project" value="UniProtKB-KW"/>
</dbReference>
<dbReference type="InterPro" id="IPR013820">
    <property type="entry name" value="ATP_PRibTrfase_cat"/>
</dbReference>
<protein>
    <recommendedName>
        <fullName evidence="7 16">ATP phosphoribosyltransferase</fullName>
        <shortName evidence="16">ATP-PRT</shortName>
        <shortName evidence="16">ATP-PRTase</shortName>
        <ecNumber evidence="6 16">2.4.2.17</ecNumber>
    </recommendedName>
</protein>
<dbReference type="OrthoDB" id="9801867at2"/>
<proteinExistence type="inferred from homology"/>
<keyword evidence="9 16" id="KW-0028">Amino-acid biosynthesis</keyword>
<evidence type="ECO:0000256" key="16">
    <source>
        <dbReference type="HAMAP-Rule" id="MF_01018"/>
    </source>
</evidence>
<evidence type="ECO:0000256" key="12">
    <source>
        <dbReference type="ARBA" id="ARBA00022741"/>
    </source>
</evidence>
<dbReference type="AlphaFoldDB" id="A0A161PVA1"/>
<evidence type="ECO:0000256" key="11">
    <source>
        <dbReference type="ARBA" id="ARBA00022679"/>
    </source>
</evidence>
<evidence type="ECO:0000313" key="19">
    <source>
        <dbReference type="Proteomes" id="UP000075737"/>
    </source>
</evidence>
<comment type="catalytic activity">
    <reaction evidence="1 16">
        <text>1-(5-phospho-beta-D-ribosyl)-ATP + diphosphate = 5-phospho-alpha-D-ribose 1-diphosphate + ATP</text>
        <dbReference type="Rhea" id="RHEA:18473"/>
        <dbReference type="ChEBI" id="CHEBI:30616"/>
        <dbReference type="ChEBI" id="CHEBI:33019"/>
        <dbReference type="ChEBI" id="CHEBI:58017"/>
        <dbReference type="ChEBI" id="CHEBI:73183"/>
        <dbReference type="EC" id="2.4.2.17"/>
    </reaction>
</comment>
<dbReference type="Proteomes" id="UP000075737">
    <property type="component" value="Unassembled WGS sequence"/>
</dbReference>
<dbReference type="GO" id="GO:0005737">
    <property type="term" value="C:cytoplasm"/>
    <property type="evidence" value="ECO:0007669"/>
    <property type="project" value="UniProtKB-SubCell"/>
</dbReference>
<evidence type="ECO:0000256" key="5">
    <source>
        <dbReference type="ARBA" id="ARBA00011496"/>
    </source>
</evidence>
<evidence type="ECO:0000259" key="17">
    <source>
        <dbReference type="Pfam" id="PF01634"/>
    </source>
</evidence>
<evidence type="ECO:0000256" key="15">
    <source>
        <dbReference type="ARBA" id="ARBA00024861"/>
    </source>
</evidence>
<name>A0A161PVA1_9FIRM</name>
<dbReference type="CDD" id="cd13595">
    <property type="entry name" value="PBP2_HisGs"/>
    <property type="match status" value="1"/>
</dbReference>
<dbReference type="STRING" id="520767.ATZ99_20860"/>
<dbReference type="SUPFAM" id="SSF53850">
    <property type="entry name" value="Periplasmic binding protein-like II"/>
    <property type="match status" value="1"/>
</dbReference>
<dbReference type="PANTHER" id="PTHR21403">
    <property type="entry name" value="ATP PHOSPHORIBOSYLTRANSFERASE ATP-PRTASE"/>
    <property type="match status" value="1"/>
</dbReference>